<organism evidence="1 2">
    <name type="scientific">Hebeloma cylindrosporum</name>
    <dbReference type="NCBI Taxonomy" id="76867"/>
    <lineage>
        <taxon>Eukaryota</taxon>
        <taxon>Fungi</taxon>
        <taxon>Dikarya</taxon>
        <taxon>Basidiomycota</taxon>
        <taxon>Agaricomycotina</taxon>
        <taxon>Agaricomycetes</taxon>
        <taxon>Agaricomycetidae</taxon>
        <taxon>Agaricales</taxon>
        <taxon>Agaricineae</taxon>
        <taxon>Hymenogastraceae</taxon>
        <taxon>Hebeloma</taxon>
    </lineage>
</organism>
<accession>A0A0C3CC63</accession>
<evidence type="ECO:0000313" key="2">
    <source>
        <dbReference type="Proteomes" id="UP000053424"/>
    </source>
</evidence>
<evidence type="ECO:0000313" key="1">
    <source>
        <dbReference type="EMBL" id="KIM41834.1"/>
    </source>
</evidence>
<dbReference type="EMBL" id="KN831779">
    <property type="protein sequence ID" value="KIM41834.1"/>
    <property type="molecule type" value="Genomic_DNA"/>
</dbReference>
<dbReference type="AlphaFoldDB" id="A0A0C3CC63"/>
<protein>
    <submittedName>
        <fullName evidence="1">Uncharacterized protein</fullName>
    </submittedName>
</protein>
<reference evidence="2" key="2">
    <citation type="submission" date="2015-01" db="EMBL/GenBank/DDBJ databases">
        <title>Evolutionary Origins and Diversification of the Mycorrhizal Mutualists.</title>
        <authorList>
            <consortium name="DOE Joint Genome Institute"/>
            <consortium name="Mycorrhizal Genomics Consortium"/>
            <person name="Kohler A."/>
            <person name="Kuo A."/>
            <person name="Nagy L.G."/>
            <person name="Floudas D."/>
            <person name="Copeland A."/>
            <person name="Barry K.W."/>
            <person name="Cichocki N."/>
            <person name="Veneault-Fourrey C."/>
            <person name="LaButti K."/>
            <person name="Lindquist E.A."/>
            <person name="Lipzen A."/>
            <person name="Lundell T."/>
            <person name="Morin E."/>
            <person name="Murat C."/>
            <person name="Riley R."/>
            <person name="Ohm R."/>
            <person name="Sun H."/>
            <person name="Tunlid A."/>
            <person name="Henrissat B."/>
            <person name="Grigoriev I.V."/>
            <person name="Hibbett D.S."/>
            <person name="Martin F."/>
        </authorList>
    </citation>
    <scope>NUCLEOTIDE SEQUENCE [LARGE SCALE GENOMIC DNA]</scope>
    <source>
        <strain evidence="2">h7</strain>
    </source>
</reference>
<proteinExistence type="predicted"/>
<name>A0A0C3CC63_HEBCY</name>
<gene>
    <name evidence="1" type="ORF">M413DRAFT_138873</name>
</gene>
<dbReference type="HOGENOM" id="CLU_2236906_0_0_1"/>
<sequence length="105" mass="11487">MTLRCVTMPYYLLSLEKLTCHYSSDNLLLTTYSDPAIDISFTEGAQLSPISCKLGEPPAASLSGFILIQTLTIDPLSRSPPYYRDGPLAVCLNVQTTETTLKLSP</sequence>
<reference evidence="1 2" key="1">
    <citation type="submission" date="2014-04" db="EMBL/GenBank/DDBJ databases">
        <authorList>
            <consortium name="DOE Joint Genome Institute"/>
            <person name="Kuo A."/>
            <person name="Gay G."/>
            <person name="Dore J."/>
            <person name="Kohler A."/>
            <person name="Nagy L.G."/>
            <person name="Floudas D."/>
            <person name="Copeland A."/>
            <person name="Barry K.W."/>
            <person name="Cichocki N."/>
            <person name="Veneault-Fourrey C."/>
            <person name="LaButti K."/>
            <person name="Lindquist E.A."/>
            <person name="Lipzen A."/>
            <person name="Lundell T."/>
            <person name="Morin E."/>
            <person name="Murat C."/>
            <person name="Sun H."/>
            <person name="Tunlid A."/>
            <person name="Henrissat B."/>
            <person name="Grigoriev I.V."/>
            <person name="Hibbett D.S."/>
            <person name="Martin F."/>
            <person name="Nordberg H.P."/>
            <person name="Cantor M.N."/>
            <person name="Hua S.X."/>
        </authorList>
    </citation>
    <scope>NUCLEOTIDE SEQUENCE [LARGE SCALE GENOMIC DNA]</scope>
    <source>
        <strain evidence="2">h7</strain>
    </source>
</reference>
<dbReference type="Proteomes" id="UP000053424">
    <property type="component" value="Unassembled WGS sequence"/>
</dbReference>
<keyword evidence="2" id="KW-1185">Reference proteome</keyword>